<protein>
    <submittedName>
        <fullName evidence="2">Phagocyte signaling-impaired protein</fullName>
    </submittedName>
</protein>
<sequence>MASKFGLTGGIPERRVRPIWDAVDSRQYKAALKLCTGLLAKHPTSPYALALKALILERMGKPDEALSVSLNAKELLYSDNIFHFDDLTLSTLQIIFQRLDRLDLATSCYEYACTKYPSNLELMMGLFNCYVREYSYVKQQQTALKMYKTVGEERFLLWAVCSIQLQVHFTSGGVKLLALAEALLKKHINSHSLHEPEAFALYISVLEQQEKYDAALEVLSGDLGSLLGREEDKLRLQGRLLAQASSYAAASEIYQKVLESCPDDWESFLHYIGCLLEHDVNLPKPCTGEHTCPSCSVDSALSNKTSLSQELVESRLTSALSFVQRLQENNSSDCVRGPHLANIEIERQRCLNGNPNNIKLMEALVKYFHRFGHLSCSASDVEIYLHMLSGNEISELLDEISGSFDASSVSVNTLGLTITLFKVQELLGTLFTKPTTELQGIAKRMVDTFYKNLSLSNELDPQESMYGEELLSMASSIFVQLYWRTRNLGYLLEAILVLEFGLTVRKYVWQYKIILVHLYSYLGALPLAHKWYITLEVKNILLESVSHHILQQMLNSPFLQHAADLVKDYLKFMDDHLKESADLTCLAYRHRTYSKVIEFVQFKDRLQRSMQYLSVKSDSVMLHLKQKADSLDEVESILESVSHGTKLVELSNDDSMKRLTFNEDLEARPWWTPTSSVNFLSEPFDEGSTPASYRTKVCKHKSNEKDGPKLKDAERKSLVPRLVYLSMHGCTTFLREGESNGASSNVTAAVETKTLLEKYARSIGYSFDDALSIVLGMSSGKKAVKDFAPDIVSWMSFAAFINAWNLCSTEPVIPGTDRSSPNSWLIVDNLFKTCIEEQLTDASQMLTSLGNNIPLLARMVTEPISWHLLVIQSCMRAMTPQGKKKKKGGPLERPNTPHLQAIQISVNCMADTLQNVQTWLSDQMRPEEQALDALLSHLQGTSVDGPGQISRTLDESAAAASSEIGGRIAQSLEPWSSAGVVRRIVRAGDETIAELKKLCAQKLKLLKLASASLSSMLH</sequence>
<accession>A0A3L6R6Z7</accession>
<reference evidence="3" key="1">
    <citation type="journal article" date="2019" name="Nat. Commun.">
        <title>The genome of broomcorn millet.</title>
        <authorList>
            <person name="Zou C."/>
            <person name="Miki D."/>
            <person name="Li D."/>
            <person name="Tang Q."/>
            <person name="Xiao L."/>
            <person name="Rajput S."/>
            <person name="Deng P."/>
            <person name="Jia W."/>
            <person name="Huang R."/>
            <person name="Zhang M."/>
            <person name="Sun Y."/>
            <person name="Hu J."/>
            <person name="Fu X."/>
            <person name="Schnable P.S."/>
            <person name="Li F."/>
            <person name="Zhang H."/>
            <person name="Feng B."/>
            <person name="Zhu X."/>
            <person name="Liu R."/>
            <person name="Schnable J.C."/>
            <person name="Zhu J.-K."/>
            <person name="Zhang H."/>
        </authorList>
    </citation>
    <scope>NUCLEOTIDE SEQUENCE [LARGE SCALE GENOMIC DNA]</scope>
</reference>
<dbReference type="AlphaFoldDB" id="A0A3L6R6Z7"/>
<dbReference type="PANTHER" id="PTHR22767">
    <property type="entry name" value="N-TERMINAL ACETYLTRANSFERASE-RELATED"/>
    <property type="match status" value="1"/>
</dbReference>
<evidence type="ECO:0000313" key="2">
    <source>
        <dbReference type="EMBL" id="RLM98050.1"/>
    </source>
</evidence>
<keyword evidence="3" id="KW-1185">Reference proteome</keyword>
<dbReference type="SUPFAM" id="SSF48452">
    <property type="entry name" value="TPR-like"/>
    <property type="match status" value="1"/>
</dbReference>
<gene>
    <name evidence="2" type="ORF">C2845_PM06G25670</name>
</gene>
<dbReference type="InterPro" id="IPR019183">
    <property type="entry name" value="NAA25_NatB_aux_su"/>
</dbReference>
<dbReference type="Proteomes" id="UP000275267">
    <property type="component" value="Unassembled WGS sequence"/>
</dbReference>
<dbReference type="GO" id="GO:0031416">
    <property type="term" value="C:NatB complex"/>
    <property type="evidence" value="ECO:0007669"/>
    <property type="project" value="TreeGrafter"/>
</dbReference>
<dbReference type="InterPro" id="IPR011990">
    <property type="entry name" value="TPR-like_helical_dom_sf"/>
</dbReference>
<dbReference type="PANTHER" id="PTHR22767:SF3">
    <property type="entry name" value="N-ALPHA-ACETYLTRANSFERASE 25, NATB AUXILIARY SUBUNIT"/>
    <property type="match status" value="1"/>
</dbReference>
<organism evidence="2 3">
    <name type="scientific">Panicum miliaceum</name>
    <name type="common">Proso millet</name>
    <name type="synonym">Broomcorn millet</name>
    <dbReference type="NCBI Taxonomy" id="4540"/>
    <lineage>
        <taxon>Eukaryota</taxon>
        <taxon>Viridiplantae</taxon>
        <taxon>Streptophyta</taxon>
        <taxon>Embryophyta</taxon>
        <taxon>Tracheophyta</taxon>
        <taxon>Spermatophyta</taxon>
        <taxon>Magnoliopsida</taxon>
        <taxon>Liliopsida</taxon>
        <taxon>Poales</taxon>
        <taxon>Poaceae</taxon>
        <taxon>PACMAD clade</taxon>
        <taxon>Panicoideae</taxon>
        <taxon>Panicodae</taxon>
        <taxon>Paniceae</taxon>
        <taxon>Panicinae</taxon>
        <taxon>Panicum</taxon>
        <taxon>Panicum sect. Panicum</taxon>
    </lineage>
</organism>
<evidence type="ECO:0000256" key="1">
    <source>
        <dbReference type="ARBA" id="ARBA00006298"/>
    </source>
</evidence>
<evidence type="ECO:0000313" key="3">
    <source>
        <dbReference type="Proteomes" id="UP000275267"/>
    </source>
</evidence>
<dbReference type="EMBL" id="PQIB02000009">
    <property type="protein sequence ID" value="RLM98050.1"/>
    <property type="molecule type" value="Genomic_DNA"/>
</dbReference>
<dbReference type="Pfam" id="PF09797">
    <property type="entry name" value="NatB_MDM20"/>
    <property type="match status" value="1"/>
</dbReference>
<dbReference type="STRING" id="4540.A0A3L6R6Z7"/>
<proteinExistence type="inferred from homology"/>
<dbReference type="FunFam" id="1.25.40.1040:FF:000007">
    <property type="entry name" value="N-alpha-acetyltransferase 25, NatB auxiliary subunit"/>
    <property type="match status" value="1"/>
</dbReference>
<dbReference type="Gene3D" id="1.25.40.1040">
    <property type="match status" value="1"/>
</dbReference>
<comment type="caution">
    <text evidence="2">The sequence shown here is derived from an EMBL/GenBank/DDBJ whole genome shotgun (WGS) entry which is preliminary data.</text>
</comment>
<comment type="similarity">
    <text evidence="1">Belongs to the MDM20/NAA25 family.</text>
</comment>
<dbReference type="OrthoDB" id="1874341at2759"/>
<name>A0A3L6R6Z7_PANMI</name>